<dbReference type="InterPro" id="IPR008927">
    <property type="entry name" value="6-PGluconate_DH-like_C_sf"/>
</dbReference>
<evidence type="ECO:0000313" key="7">
    <source>
        <dbReference type="EMBL" id="KAF2839732.1"/>
    </source>
</evidence>
<dbReference type="OrthoDB" id="10263291at2759"/>
<keyword evidence="8" id="KW-1185">Reference proteome</keyword>
<accession>A0A9P4SBV8</accession>
<sequence length="306" mass="32449">MGGTTMTILGCGNMGTAILDGILTTLKEGTRTKNKLPLTALPSRFIACVNRPESIAPLENKYKEYVDHGTPSIEVWQNSNDKAVKAADIILLACQPSQAAKILSNPGLRANLQSKLLLSICVGLSVSKIQGLINGDAESMVQGEGPHIVHAMPNTASGVRESATIISTAGSPLPADMEALAMWVFESIGTVTKVREHEMNAASVTAASTPAFFAEALEGIVQGAMKAGLDRQVALRMAAQSMKGTAEMILRGDDPPTVQERVMTPNGCTERGVRVLRAGSVESVYTDAIQQAIHRVFELGREPKAN</sequence>
<dbReference type="Pfam" id="PF03807">
    <property type="entry name" value="F420_oxidored"/>
    <property type="match status" value="1"/>
</dbReference>
<protein>
    <submittedName>
        <fullName evidence="7">Pyrroline-5-carboxylate reductase</fullName>
    </submittedName>
</protein>
<dbReference type="HAMAP" id="MF_01925">
    <property type="entry name" value="P5C_reductase"/>
    <property type="match status" value="1"/>
</dbReference>
<feature type="binding site" evidence="4">
    <location>
        <position position="80"/>
    </location>
    <ligand>
        <name>NADPH</name>
        <dbReference type="ChEBI" id="CHEBI:57783"/>
    </ligand>
</feature>
<comment type="similarity">
    <text evidence="1">Belongs to the pyrroline-5-carboxylate reductase family.</text>
</comment>
<dbReference type="EMBL" id="MU006094">
    <property type="protein sequence ID" value="KAF2839732.1"/>
    <property type="molecule type" value="Genomic_DNA"/>
</dbReference>
<dbReference type="GO" id="GO:0055129">
    <property type="term" value="P:L-proline biosynthetic process"/>
    <property type="evidence" value="ECO:0007669"/>
    <property type="project" value="TreeGrafter"/>
</dbReference>
<dbReference type="GO" id="GO:0004735">
    <property type="term" value="F:pyrroline-5-carboxylate reductase activity"/>
    <property type="evidence" value="ECO:0007669"/>
    <property type="project" value="InterPro"/>
</dbReference>
<feature type="domain" description="Pyrroline-5-carboxylate reductase dimerisation" evidence="6">
    <location>
        <begin position="196"/>
        <end position="298"/>
    </location>
</feature>
<dbReference type="InterPro" id="IPR029036">
    <property type="entry name" value="P5CR_dimer"/>
</dbReference>
<proteinExistence type="inferred from homology"/>
<dbReference type="SUPFAM" id="SSF51735">
    <property type="entry name" value="NAD(P)-binding Rossmann-fold domains"/>
    <property type="match status" value="1"/>
</dbReference>
<evidence type="ECO:0000259" key="6">
    <source>
        <dbReference type="Pfam" id="PF14748"/>
    </source>
</evidence>
<evidence type="ECO:0000256" key="3">
    <source>
        <dbReference type="ARBA" id="ARBA00023002"/>
    </source>
</evidence>
<keyword evidence="3" id="KW-0560">Oxidoreductase</keyword>
<dbReference type="PANTHER" id="PTHR11645:SF0">
    <property type="entry name" value="PYRROLINE-5-CARBOXYLATE REDUCTASE 3"/>
    <property type="match status" value="1"/>
</dbReference>
<dbReference type="Pfam" id="PF14748">
    <property type="entry name" value="P5CR_dimer"/>
    <property type="match status" value="1"/>
</dbReference>
<dbReference type="InterPro" id="IPR000304">
    <property type="entry name" value="Pyrroline-COOH_reductase"/>
</dbReference>
<dbReference type="SUPFAM" id="SSF48179">
    <property type="entry name" value="6-phosphogluconate dehydrogenase C-terminal domain-like"/>
    <property type="match status" value="1"/>
</dbReference>
<keyword evidence="2 4" id="KW-0521">NADP</keyword>
<organism evidence="7 8">
    <name type="scientific">Patellaria atrata CBS 101060</name>
    <dbReference type="NCBI Taxonomy" id="1346257"/>
    <lineage>
        <taxon>Eukaryota</taxon>
        <taxon>Fungi</taxon>
        <taxon>Dikarya</taxon>
        <taxon>Ascomycota</taxon>
        <taxon>Pezizomycotina</taxon>
        <taxon>Dothideomycetes</taxon>
        <taxon>Dothideomycetes incertae sedis</taxon>
        <taxon>Patellariales</taxon>
        <taxon>Patellariaceae</taxon>
        <taxon>Patellaria</taxon>
    </lineage>
</organism>
<feature type="binding site" evidence="4">
    <location>
        <begin position="93"/>
        <end position="96"/>
    </location>
    <ligand>
        <name>NADP(+)</name>
        <dbReference type="ChEBI" id="CHEBI:58349"/>
    </ligand>
</feature>
<feature type="domain" description="Pyrroline-5-carboxylate reductase catalytic N-terminal" evidence="5">
    <location>
        <begin position="6"/>
        <end position="122"/>
    </location>
</feature>
<dbReference type="AlphaFoldDB" id="A0A9P4SBV8"/>
<evidence type="ECO:0000256" key="1">
    <source>
        <dbReference type="ARBA" id="ARBA00005525"/>
    </source>
</evidence>
<evidence type="ECO:0000313" key="8">
    <source>
        <dbReference type="Proteomes" id="UP000799429"/>
    </source>
</evidence>
<feature type="binding site" evidence="4">
    <location>
        <begin position="9"/>
        <end position="14"/>
    </location>
    <ligand>
        <name>NADP(+)</name>
        <dbReference type="ChEBI" id="CHEBI:58349"/>
    </ligand>
</feature>
<dbReference type="Gene3D" id="1.10.3730.10">
    <property type="entry name" value="ProC C-terminal domain-like"/>
    <property type="match status" value="1"/>
</dbReference>
<dbReference type="Proteomes" id="UP000799429">
    <property type="component" value="Unassembled WGS sequence"/>
</dbReference>
<dbReference type="Gene3D" id="3.40.50.720">
    <property type="entry name" value="NAD(P)-binding Rossmann-like Domain"/>
    <property type="match status" value="1"/>
</dbReference>
<gene>
    <name evidence="7" type="ORF">M501DRAFT_1003178</name>
</gene>
<evidence type="ECO:0000256" key="2">
    <source>
        <dbReference type="ARBA" id="ARBA00022857"/>
    </source>
</evidence>
<dbReference type="NCBIfam" id="TIGR00112">
    <property type="entry name" value="proC"/>
    <property type="match status" value="1"/>
</dbReference>
<dbReference type="InterPro" id="IPR036291">
    <property type="entry name" value="NAD(P)-bd_dom_sf"/>
</dbReference>
<evidence type="ECO:0000256" key="4">
    <source>
        <dbReference type="PIRSR" id="PIRSR000193-1"/>
    </source>
</evidence>
<comment type="caution">
    <text evidence="7">The sequence shown here is derived from an EMBL/GenBank/DDBJ whole genome shotgun (WGS) entry which is preliminary data.</text>
</comment>
<evidence type="ECO:0000259" key="5">
    <source>
        <dbReference type="Pfam" id="PF03807"/>
    </source>
</evidence>
<dbReference type="InterPro" id="IPR028939">
    <property type="entry name" value="P5C_Rdtase_cat_N"/>
</dbReference>
<reference evidence="7" key="1">
    <citation type="journal article" date="2020" name="Stud. Mycol.">
        <title>101 Dothideomycetes genomes: a test case for predicting lifestyles and emergence of pathogens.</title>
        <authorList>
            <person name="Haridas S."/>
            <person name="Albert R."/>
            <person name="Binder M."/>
            <person name="Bloem J."/>
            <person name="Labutti K."/>
            <person name="Salamov A."/>
            <person name="Andreopoulos B."/>
            <person name="Baker S."/>
            <person name="Barry K."/>
            <person name="Bills G."/>
            <person name="Bluhm B."/>
            <person name="Cannon C."/>
            <person name="Castanera R."/>
            <person name="Culley D."/>
            <person name="Daum C."/>
            <person name="Ezra D."/>
            <person name="Gonzalez J."/>
            <person name="Henrissat B."/>
            <person name="Kuo A."/>
            <person name="Liang C."/>
            <person name="Lipzen A."/>
            <person name="Lutzoni F."/>
            <person name="Magnuson J."/>
            <person name="Mondo S."/>
            <person name="Nolan M."/>
            <person name="Ohm R."/>
            <person name="Pangilinan J."/>
            <person name="Park H.-J."/>
            <person name="Ramirez L."/>
            <person name="Alfaro M."/>
            <person name="Sun H."/>
            <person name="Tritt A."/>
            <person name="Yoshinaga Y."/>
            <person name="Zwiers L.-H."/>
            <person name="Turgeon B."/>
            <person name="Goodwin S."/>
            <person name="Spatafora J."/>
            <person name="Crous P."/>
            <person name="Grigoriev I."/>
        </authorList>
    </citation>
    <scope>NUCLEOTIDE SEQUENCE</scope>
    <source>
        <strain evidence="7">CBS 101060</strain>
    </source>
</reference>
<dbReference type="PANTHER" id="PTHR11645">
    <property type="entry name" value="PYRROLINE-5-CARBOXYLATE REDUCTASE"/>
    <property type="match status" value="1"/>
</dbReference>
<name>A0A9P4SBV8_9PEZI</name>
<dbReference type="PIRSF" id="PIRSF000193">
    <property type="entry name" value="Pyrrol-5-carb_rd"/>
    <property type="match status" value="1"/>
</dbReference>